<organism evidence="12 13">
    <name type="scientific">Chionoecetes opilio</name>
    <name type="common">Atlantic snow crab</name>
    <name type="synonym">Cancer opilio</name>
    <dbReference type="NCBI Taxonomy" id="41210"/>
    <lineage>
        <taxon>Eukaryota</taxon>
        <taxon>Metazoa</taxon>
        <taxon>Ecdysozoa</taxon>
        <taxon>Arthropoda</taxon>
        <taxon>Crustacea</taxon>
        <taxon>Multicrustacea</taxon>
        <taxon>Malacostraca</taxon>
        <taxon>Eumalacostraca</taxon>
        <taxon>Eucarida</taxon>
        <taxon>Decapoda</taxon>
        <taxon>Pleocyemata</taxon>
        <taxon>Brachyura</taxon>
        <taxon>Eubrachyura</taxon>
        <taxon>Majoidea</taxon>
        <taxon>Majidae</taxon>
        <taxon>Chionoecetes</taxon>
    </lineage>
</organism>
<dbReference type="InterPro" id="IPR016187">
    <property type="entry name" value="CTDL_fold"/>
</dbReference>
<evidence type="ECO:0000256" key="3">
    <source>
        <dbReference type="ARBA" id="ARBA00022692"/>
    </source>
</evidence>
<evidence type="ECO:0000256" key="1">
    <source>
        <dbReference type="ARBA" id="ARBA00004167"/>
    </source>
</evidence>
<evidence type="ECO:0000256" key="8">
    <source>
        <dbReference type="ARBA" id="ARBA00023157"/>
    </source>
</evidence>
<comment type="caution">
    <text evidence="10">Lacks conserved residue(s) required for the propagation of feature annotation.</text>
</comment>
<dbReference type="PANTHER" id="PTHR24270">
    <property type="entry name" value="LOW-DENSITY LIPOPROTEIN RECEPTOR-RELATED"/>
    <property type="match status" value="1"/>
</dbReference>
<name>A0A8J4XQC0_CHIOP</name>
<comment type="subcellular location">
    <subcellularLocation>
        <location evidence="2">Endomembrane system</location>
    </subcellularLocation>
    <subcellularLocation>
        <location evidence="1">Membrane</location>
        <topology evidence="1">Single-pass membrane protein</topology>
    </subcellularLocation>
</comment>
<evidence type="ECO:0000256" key="9">
    <source>
        <dbReference type="ARBA" id="ARBA00023180"/>
    </source>
</evidence>
<feature type="disulfide bond" evidence="10">
    <location>
        <begin position="80"/>
        <end position="95"/>
    </location>
</feature>
<comment type="caution">
    <text evidence="12">The sequence shown here is derived from an EMBL/GenBank/DDBJ whole genome shotgun (WGS) entry which is preliminary data.</text>
</comment>
<dbReference type="PANTHER" id="PTHR24270:SF62">
    <property type="entry name" value="LOW-DENSITY LIPOPROTEIN RECEPTOR-RELATED PROTEIN 2"/>
    <property type="match status" value="1"/>
</dbReference>
<dbReference type="SMART" id="SM00192">
    <property type="entry name" value="LDLa"/>
    <property type="match status" value="2"/>
</dbReference>
<keyword evidence="9" id="KW-0325">Glycoprotein</keyword>
<keyword evidence="7" id="KW-0472">Membrane</keyword>
<evidence type="ECO:0000313" key="13">
    <source>
        <dbReference type="Proteomes" id="UP000770661"/>
    </source>
</evidence>
<dbReference type="FunFam" id="4.10.400.10:FF:000034">
    <property type="entry name" value="Low-density lipoprotein receptor-related protein 2"/>
    <property type="match status" value="1"/>
</dbReference>
<dbReference type="SMART" id="SM00034">
    <property type="entry name" value="CLECT"/>
    <property type="match status" value="1"/>
</dbReference>
<dbReference type="PRINTS" id="PR00261">
    <property type="entry name" value="LDLRECEPTOR"/>
</dbReference>
<dbReference type="GO" id="GO:0005886">
    <property type="term" value="C:plasma membrane"/>
    <property type="evidence" value="ECO:0007669"/>
    <property type="project" value="TreeGrafter"/>
</dbReference>
<dbReference type="Gene3D" id="3.10.100.10">
    <property type="entry name" value="Mannose-Binding Protein A, subunit A"/>
    <property type="match status" value="1"/>
</dbReference>
<keyword evidence="5" id="KW-0677">Repeat</keyword>
<dbReference type="InterPro" id="IPR036055">
    <property type="entry name" value="LDL_receptor-like_sf"/>
</dbReference>
<dbReference type="InterPro" id="IPR050685">
    <property type="entry name" value="LDLR"/>
</dbReference>
<dbReference type="AlphaFoldDB" id="A0A8J4XQC0"/>
<accession>A0A8J4XQC0</accession>
<dbReference type="GO" id="GO:0016192">
    <property type="term" value="P:vesicle-mediated transport"/>
    <property type="evidence" value="ECO:0007669"/>
    <property type="project" value="UniProtKB-ARBA"/>
</dbReference>
<gene>
    <name evidence="12" type="primary">SORL1_0</name>
    <name evidence="12" type="ORF">GWK47_019785</name>
</gene>
<evidence type="ECO:0000256" key="7">
    <source>
        <dbReference type="ARBA" id="ARBA00023136"/>
    </source>
</evidence>
<dbReference type="InterPro" id="IPR023415">
    <property type="entry name" value="LDLR_class-A_CS"/>
</dbReference>
<sequence length="300" mass="34091">MGLVLAADENERGGCSYNEFRCDNGHCIPLYYVCDGDKDCNYGEDERYCSTIIDYPTSSSSECPEYTCNYGTCIPDQWVCDGAKDCPYGDDEWYCSSPDYSTVTSHKTTYLPSYTTSPPWYKCDAAFDFIYDRCVFVDPFTLTSWDEARYLCQKFNGDLVVIDDFMFYSRLLHYIHSRGLDTKNYWVGATDQQEGVWRWVDSTPVHVGAPLWALYGCTNDYHLEPRPSDAAVQDCGYLDVTRGLYMTDASCDKEFAAICQGHAFGKETHKGETNTEEVVAVKKMKNDADGEVGEDMKKEK</sequence>
<feature type="disulfide bond" evidence="10">
    <location>
        <begin position="15"/>
        <end position="27"/>
    </location>
</feature>
<feature type="disulfide bond" evidence="10">
    <location>
        <begin position="22"/>
        <end position="40"/>
    </location>
</feature>
<reference evidence="12" key="1">
    <citation type="submission" date="2020-07" db="EMBL/GenBank/DDBJ databases">
        <title>The High-quality genome of the commercially important snow crab, Chionoecetes opilio.</title>
        <authorList>
            <person name="Jeong J.-H."/>
            <person name="Ryu S."/>
        </authorList>
    </citation>
    <scope>NUCLEOTIDE SEQUENCE</scope>
    <source>
        <strain evidence="12">MADBK_172401_WGS</strain>
        <tissue evidence="12">Digestive gland</tissue>
    </source>
</reference>
<keyword evidence="13" id="KW-1185">Reference proteome</keyword>
<dbReference type="InterPro" id="IPR016186">
    <property type="entry name" value="C-type_lectin-like/link_sf"/>
</dbReference>
<dbReference type="PROSITE" id="PS50068">
    <property type="entry name" value="LDLRA_2"/>
    <property type="match status" value="2"/>
</dbReference>
<evidence type="ECO:0000256" key="2">
    <source>
        <dbReference type="ARBA" id="ARBA00004308"/>
    </source>
</evidence>
<dbReference type="Pfam" id="PF00057">
    <property type="entry name" value="Ldl_recept_a"/>
    <property type="match status" value="2"/>
</dbReference>
<proteinExistence type="predicted"/>
<dbReference type="SUPFAM" id="SSF57424">
    <property type="entry name" value="LDL receptor-like module"/>
    <property type="match status" value="2"/>
</dbReference>
<dbReference type="PROSITE" id="PS50041">
    <property type="entry name" value="C_TYPE_LECTIN_2"/>
    <property type="match status" value="1"/>
</dbReference>
<keyword evidence="3" id="KW-0812">Transmembrane</keyword>
<evidence type="ECO:0000313" key="12">
    <source>
        <dbReference type="EMBL" id="KAG0711818.1"/>
    </source>
</evidence>
<keyword evidence="12" id="KW-0675">Receptor</keyword>
<evidence type="ECO:0000256" key="6">
    <source>
        <dbReference type="ARBA" id="ARBA00022989"/>
    </source>
</evidence>
<dbReference type="CDD" id="cd00112">
    <property type="entry name" value="LDLa"/>
    <property type="match status" value="2"/>
</dbReference>
<evidence type="ECO:0000259" key="11">
    <source>
        <dbReference type="PROSITE" id="PS50041"/>
    </source>
</evidence>
<dbReference type="InterPro" id="IPR001304">
    <property type="entry name" value="C-type_lectin-like"/>
</dbReference>
<keyword evidence="6" id="KW-1133">Transmembrane helix</keyword>
<dbReference type="InterPro" id="IPR002172">
    <property type="entry name" value="LDrepeatLR_classA_rpt"/>
</dbReference>
<dbReference type="Gene3D" id="4.10.400.10">
    <property type="entry name" value="Low-density Lipoprotein Receptor"/>
    <property type="match status" value="2"/>
</dbReference>
<feature type="disulfide bond" evidence="10">
    <location>
        <begin position="68"/>
        <end position="86"/>
    </location>
</feature>
<keyword evidence="8 10" id="KW-1015">Disulfide bond</keyword>
<evidence type="ECO:0000256" key="10">
    <source>
        <dbReference type="PROSITE-ProRule" id="PRU00124"/>
    </source>
</evidence>
<feature type="domain" description="C-type lectin" evidence="11">
    <location>
        <begin position="130"/>
        <end position="260"/>
    </location>
</feature>
<dbReference type="Pfam" id="PF00059">
    <property type="entry name" value="Lectin_C"/>
    <property type="match status" value="1"/>
</dbReference>
<feature type="disulfide bond" evidence="10">
    <location>
        <begin position="34"/>
        <end position="49"/>
    </location>
</feature>
<dbReference type="PROSITE" id="PS01209">
    <property type="entry name" value="LDLRA_1"/>
    <property type="match status" value="2"/>
</dbReference>
<dbReference type="EMBL" id="JACEEZ010022982">
    <property type="protein sequence ID" value="KAG0711818.1"/>
    <property type="molecule type" value="Genomic_DNA"/>
</dbReference>
<dbReference type="SUPFAM" id="SSF56436">
    <property type="entry name" value="C-type lectin-like"/>
    <property type="match status" value="1"/>
</dbReference>
<evidence type="ECO:0000256" key="5">
    <source>
        <dbReference type="ARBA" id="ARBA00022737"/>
    </source>
</evidence>
<dbReference type="CDD" id="cd00037">
    <property type="entry name" value="CLECT"/>
    <property type="match status" value="1"/>
</dbReference>
<keyword evidence="4" id="KW-0732">Signal</keyword>
<evidence type="ECO:0000256" key="4">
    <source>
        <dbReference type="ARBA" id="ARBA00022729"/>
    </source>
</evidence>
<dbReference type="OrthoDB" id="2019384at2759"/>
<dbReference type="Proteomes" id="UP000770661">
    <property type="component" value="Unassembled WGS sequence"/>
</dbReference>
<protein>
    <submittedName>
        <fullName evidence="12">Sortilin-related receptor</fullName>
    </submittedName>
</protein>
<dbReference type="GO" id="GO:0012505">
    <property type="term" value="C:endomembrane system"/>
    <property type="evidence" value="ECO:0007669"/>
    <property type="project" value="UniProtKB-SubCell"/>
</dbReference>